<dbReference type="Pfam" id="PF00106">
    <property type="entry name" value="adh_short"/>
    <property type="match status" value="1"/>
</dbReference>
<comment type="caution">
    <text evidence="4">The sequence shown here is derived from an EMBL/GenBank/DDBJ whole genome shotgun (WGS) entry which is preliminary data.</text>
</comment>
<evidence type="ECO:0000256" key="3">
    <source>
        <dbReference type="ARBA" id="ARBA00071493"/>
    </source>
</evidence>
<dbReference type="PANTHER" id="PTHR24320:SF148">
    <property type="entry name" value="NAD(P)-BINDING ROSSMANN-FOLD SUPERFAMILY PROTEIN"/>
    <property type="match status" value="1"/>
</dbReference>
<keyword evidence="2" id="KW-0560">Oxidoreductase</keyword>
<evidence type="ECO:0000313" key="5">
    <source>
        <dbReference type="Proteomes" id="UP000295560"/>
    </source>
</evidence>
<dbReference type="SUPFAM" id="SSF51735">
    <property type="entry name" value="NAD(P)-binding Rossmann-fold domains"/>
    <property type="match status" value="1"/>
</dbReference>
<dbReference type="FunFam" id="3.40.50.720:FF:000594">
    <property type="entry name" value="Short-chain oxidoreductase"/>
    <property type="match status" value="1"/>
</dbReference>
<dbReference type="RefSeq" id="WP_132422995.1">
    <property type="nucleotide sequence ID" value="NZ_SMFZ01000001.1"/>
</dbReference>
<dbReference type="InterPro" id="IPR036291">
    <property type="entry name" value="NAD(P)-bd_dom_sf"/>
</dbReference>
<gene>
    <name evidence="4" type="ORF">EV378_1993</name>
</gene>
<evidence type="ECO:0000313" key="4">
    <source>
        <dbReference type="EMBL" id="TCK26164.1"/>
    </source>
</evidence>
<evidence type="ECO:0000256" key="2">
    <source>
        <dbReference type="ARBA" id="ARBA00023002"/>
    </source>
</evidence>
<accession>A0A4R1HU02</accession>
<sequence length="321" mass="34579">MTASISLRHTPFDSESTAADVLRGVDLTNRRAIVTGATSGIGLETARALAAAGAEVTLAVRDIDAGEAARAGIAESTGNDRVRVGEVDLADLTSVARFVRLWDGPLHMLVLNAGVMSTPELRTKMGWELQFATNHMGHFALATGLHWALTAVDGARVVSVSSDAHRHGPLDFDDMHFLTRPYDRSSAYAQSKTANVLFAVEAARRWADDGIAVNAVNPGAIRTALLRHVDLEAVDRYRERTGAPEWKTPEQGAATSVLMAASPWVSGVTGRYFEDCGEAAWAGDDEGYRGVAPHALDSDDASRLWQMSECLLRDETWHRAG</sequence>
<organism evidence="4 5">
    <name type="scientific">Pseudonocardia endophytica</name>
    <dbReference type="NCBI Taxonomy" id="401976"/>
    <lineage>
        <taxon>Bacteria</taxon>
        <taxon>Bacillati</taxon>
        <taxon>Actinomycetota</taxon>
        <taxon>Actinomycetes</taxon>
        <taxon>Pseudonocardiales</taxon>
        <taxon>Pseudonocardiaceae</taxon>
        <taxon>Pseudonocardia</taxon>
    </lineage>
</organism>
<name>A0A4R1HU02_PSEEN</name>
<dbReference type="AlphaFoldDB" id="A0A4R1HU02"/>
<dbReference type="EMBL" id="SMFZ01000001">
    <property type="protein sequence ID" value="TCK26164.1"/>
    <property type="molecule type" value="Genomic_DNA"/>
</dbReference>
<reference evidence="4 5" key="1">
    <citation type="submission" date="2019-03" db="EMBL/GenBank/DDBJ databases">
        <title>Sequencing the genomes of 1000 actinobacteria strains.</title>
        <authorList>
            <person name="Klenk H.-P."/>
        </authorList>
    </citation>
    <scope>NUCLEOTIDE SEQUENCE [LARGE SCALE GENOMIC DNA]</scope>
    <source>
        <strain evidence="4 5">DSM 44969</strain>
    </source>
</reference>
<evidence type="ECO:0000256" key="1">
    <source>
        <dbReference type="ARBA" id="ARBA00006484"/>
    </source>
</evidence>
<dbReference type="InterPro" id="IPR002347">
    <property type="entry name" value="SDR_fam"/>
</dbReference>
<dbReference type="Gene3D" id="3.40.50.720">
    <property type="entry name" value="NAD(P)-binding Rossmann-like Domain"/>
    <property type="match status" value="1"/>
</dbReference>
<keyword evidence="5" id="KW-1185">Reference proteome</keyword>
<dbReference type="GO" id="GO:0016491">
    <property type="term" value="F:oxidoreductase activity"/>
    <property type="evidence" value="ECO:0007669"/>
    <property type="project" value="UniProtKB-KW"/>
</dbReference>
<comment type="similarity">
    <text evidence="1">Belongs to the short-chain dehydrogenases/reductases (SDR) family.</text>
</comment>
<dbReference type="CDD" id="cd05327">
    <property type="entry name" value="retinol-DH_like_SDR_c_like"/>
    <property type="match status" value="1"/>
</dbReference>
<dbReference type="Proteomes" id="UP000295560">
    <property type="component" value="Unassembled WGS sequence"/>
</dbReference>
<proteinExistence type="inferred from homology"/>
<dbReference type="OrthoDB" id="4577644at2"/>
<dbReference type="PRINTS" id="PR00081">
    <property type="entry name" value="GDHRDH"/>
</dbReference>
<dbReference type="PANTHER" id="PTHR24320">
    <property type="entry name" value="RETINOL DEHYDROGENASE"/>
    <property type="match status" value="1"/>
</dbReference>
<protein>
    <recommendedName>
        <fullName evidence="3">Probable oxidoreductase</fullName>
    </recommendedName>
</protein>